<accession>A0AAW0T4C8</accession>
<dbReference type="AlphaFoldDB" id="A0AAW0T4C8"/>
<name>A0AAW0T4C8_SCYPA</name>
<organism evidence="2 3">
    <name type="scientific">Scylla paramamosain</name>
    <name type="common">Mud crab</name>
    <dbReference type="NCBI Taxonomy" id="85552"/>
    <lineage>
        <taxon>Eukaryota</taxon>
        <taxon>Metazoa</taxon>
        <taxon>Ecdysozoa</taxon>
        <taxon>Arthropoda</taxon>
        <taxon>Crustacea</taxon>
        <taxon>Multicrustacea</taxon>
        <taxon>Malacostraca</taxon>
        <taxon>Eumalacostraca</taxon>
        <taxon>Eucarida</taxon>
        <taxon>Decapoda</taxon>
        <taxon>Pleocyemata</taxon>
        <taxon>Brachyura</taxon>
        <taxon>Eubrachyura</taxon>
        <taxon>Portunoidea</taxon>
        <taxon>Portunidae</taxon>
        <taxon>Portuninae</taxon>
        <taxon>Scylla</taxon>
    </lineage>
</organism>
<dbReference type="EMBL" id="JARAKH010000039">
    <property type="protein sequence ID" value="KAK8381831.1"/>
    <property type="molecule type" value="Genomic_DNA"/>
</dbReference>
<evidence type="ECO:0000313" key="2">
    <source>
        <dbReference type="EMBL" id="KAK8381831.1"/>
    </source>
</evidence>
<dbReference type="Proteomes" id="UP001487740">
    <property type="component" value="Unassembled WGS sequence"/>
</dbReference>
<proteinExistence type="predicted"/>
<protein>
    <submittedName>
        <fullName evidence="2">Uncharacterized protein</fullName>
    </submittedName>
</protein>
<feature type="region of interest" description="Disordered" evidence="1">
    <location>
        <begin position="34"/>
        <end position="61"/>
    </location>
</feature>
<comment type="caution">
    <text evidence="2">The sequence shown here is derived from an EMBL/GenBank/DDBJ whole genome shotgun (WGS) entry which is preliminary data.</text>
</comment>
<reference evidence="2 3" key="1">
    <citation type="submission" date="2023-03" db="EMBL/GenBank/DDBJ databases">
        <title>High-quality genome of Scylla paramamosain provides insights in environmental adaptation.</title>
        <authorList>
            <person name="Zhang L."/>
        </authorList>
    </citation>
    <scope>NUCLEOTIDE SEQUENCE [LARGE SCALE GENOMIC DNA]</scope>
    <source>
        <strain evidence="2">LZ_2023a</strain>
        <tissue evidence="2">Muscle</tissue>
    </source>
</reference>
<gene>
    <name evidence="2" type="ORF">O3P69_015094</name>
</gene>
<evidence type="ECO:0000313" key="3">
    <source>
        <dbReference type="Proteomes" id="UP001487740"/>
    </source>
</evidence>
<keyword evidence="3" id="KW-1185">Reference proteome</keyword>
<sequence length="161" mass="17436">MARRAWATLRTRVARLRPQFPARRAGARSIVSVSAEPRPHVNHPATQPSHPGLRVARPAKTSRRTVRNFTEVLTCIDTDTASCDRTDEVQQTASGVGVEAWVLQGVVGQHRVAVQTVLDAGPGLRHAPATQQVSERRPARGTFSTVFGMHTALTGASYLPS</sequence>
<evidence type="ECO:0000256" key="1">
    <source>
        <dbReference type="SAM" id="MobiDB-lite"/>
    </source>
</evidence>